<reference evidence="1" key="1">
    <citation type="journal article" date="2022" name="Int. J. Mol. Sci.">
        <title>Draft Genome of Tanacetum Coccineum: Genomic Comparison of Closely Related Tanacetum-Family Plants.</title>
        <authorList>
            <person name="Yamashiro T."/>
            <person name="Shiraishi A."/>
            <person name="Nakayama K."/>
            <person name="Satake H."/>
        </authorList>
    </citation>
    <scope>NUCLEOTIDE SEQUENCE</scope>
</reference>
<dbReference type="Proteomes" id="UP001151760">
    <property type="component" value="Unassembled WGS sequence"/>
</dbReference>
<dbReference type="EMBL" id="BQNB010012690">
    <property type="protein sequence ID" value="GJT06692.1"/>
    <property type="molecule type" value="Genomic_DNA"/>
</dbReference>
<gene>
    <name evidence="1" type="ORF">Tco_0841154</name>
</gene>
<accession>A0ABQ5AXU1</accession>
<protein>
    <submittedName>
        <fullName evidence="1">Zinc knuckle CX2CX4HX4C containing protein</fullName>
    </submittedName>
</protein>
<evidence type="ECO:0000313" key="1">
    <source>
        <dbReference type="EMBL" id="GJT06692.1"/>
    </source>
</evidence>
<keyword evidence="2" id="KW-1185">Reference proteome</keyword>
<comment type="caution">
    <text evidence="1">The sequence shown here is derived from an EMBL/GenBank/DDBJ whole genome shotgun (WGS) entry which is preliminary data.</text>
</comment>
<proteinExistence type="predicted"/>
<name>A0ABQ5AXU1_9ASTR</name>
<sequence length="509" mass="56664">MNTINVVSSVVESPDVDKHVVASGTTKGTEDGNVGQGVTPTTITAPNTCYAPTTVHESPTIDNSTPIRLGLTSSSYARATTELRVVDELKNTIVVAMPKLVGEGFNMCTIHVEYEWKPLRCSSCKVFDLDLDECLKKIISDLVKNLNNHKKATRGVPVIPKVNNSNSFDALNSIENDAEGIDKTERQMLERILLLVDNDGKPLPKVVSTVNANSDSELAEETKRGDDYDPYDDDLYDIHDMSNNLQAICDDFDITASTRWESLVESVKAIRFQISNIREALLQVSETNNDTLIKSTSESLAKNDVGKYEFLVAIAIWYEKISTSFYITNFPPHFEIKDLRALRSKHGTVIDVYIAQKLSKEVNSTILLAKAKNSMRIPYLNRMWNAEGFESLSVQFMGDSWFKNIASLFGPVLFFDHDAEEQKGCGKSVKDINRQFTENHTEDPITNGNTHNFAKKDKLDCVFLIVDVDDIRSAGGENNIADSIEKPDVISDSSSKQPCFSRIRVLVLA</sequence>
<evidence type="ECO:0000313" key="2">
    <source>
        <dbReference type="Proteomes" id="UP001151760"/>
    </source>
</evidence>
<reference evidence="1" key="2">
    <citation type="submission" date="2022-01" db="EMBL/GenBank/DDBJ databases">
        <authorList>
            <person name="Yamashiro T."/>
            <person name="Shiraishi A."/>
            <person name="Satake H."/>
            <person name="Nakayama K."/>
        </authorList>
    </citation>
    <scope>NUCLEOTIDE SEQUENCE</scope>
</reference>
<organism evidence="1 2">
    <name type="scientific">Tanacetum coccineum</name>
    <dbReference type="NCBI Taxonomy" id="301880"/>
    <lineage>
        <taxon>Eukaryota</taxon>
        <taxon>Viridiplantae</taxon>
        <taxon>Streptophyta</taxon>
        <taxon>Embryophyta</taxon>
        <taxon>Tracheophyta</taxon>
        <taxon>Spermatophyta</taxon>
        <taxon>Magnoliopsida</taxon>
        <taxon>eudicotyledons</taxon>
        <taxon>Gunneridae</taxon>
        <taxon>Pentapetalae</taxon>
        <taxon>asterids</taxon>
        <taxon>campanulids</taxon>
        <taxon>Asterales</taxon>
        <taxon>Asteraceae</taxon>
        <taxon>Asteroideae</taxon>
        <taxon>Anthemideae</taxon>
        <taxon>Anthemidinae</taxon>
        <taxon>Tanacetum</taxon>
    </lineage>
</organism>